<dbReference type="EMBL" id="SMKW01000003">
    <property type="protein sequence ID" value="TDD55549.1"/>
    <property type="molecule type" value="Genomic_DNA"/>
</dbReference>
<dbReference type="PANTHER" id="PTHR43433">
    <property type="entry name" value="HYDROLASE, ALPHA/BETA FOLD FAMILY PROTEIN"/>
    <property type="match status" value="1"/>
</dbReference>
<dbReference type="InterPro" id="IPR050471">
    <property type="entry name" value="AB_hydrolase"/>
</dbReference>
<sequence>MTERLIRAGDVRLWSEDRGDPAAPPVLLIAGDCQSALFWPEEFVAALVADGLRVIRYDHRDTGRSTHLDFATHPYTFDDLAADARAVLDGWGVDAAHVVAFSMGAGLAQLIAVDHPRRLLSQALICTHELGVDLAANIARAAAGEESPDGLPVPTRRLFDVLDLHEPTTGPAAELDLRVASWRIFAGDELPFDQAEFRRRERRAMDHAGTWRPSTNHGLVSEGLVTRGPELARVSTPTLVVQAPLDPISPPPHGRHLAGAIPGARLVEIPGMGHALPGAVLAPLAAEVRAHIRGSHPAGRAHPPTTTRQT</sequence>
<dbReference type="OrthoDB" id="8957634at2"/>
<dbReference type="Pfam" id="PF00561">
    <property type="entry name" value="Abhydrolase_1"/>
    <property type="match status" value="1"/>
</dbReference>
<keyword evidence="2" id="KW-0378">Hydrolase</keyword>
<protein>
    <submittedName>
        <fullName evidence="2">Alpha/beta fold hydrolase</fullName>
    </submittedName>
</protein>
<reference evidence="2 3" key="1">
    <citation type="submission" date="2019-03" db="EMBL/GenBank/DDBJ databases">
        <title>Draft genome sequences of novel Actinobacteria.</title>
        <authorList>
            <person name="Sahin N."/>
            <person name="Ay H."/>
            <person name="Saygin H."/>
        </authorList>
    </citation>
    <scope>NUCLEOTIDE SEQUENCE [LARGE SCALE GENOMIC DNA]</scope>
    <source>
        <strain evidence="2 3">7K502</strain>
    </source>
</reference>
<dbReference type="GO" id="GO:0046503">
    <property type="term" value="P:glycerolipid catabolic process"/>
    <property type="evidence" value="ECO:0007669"/>
    <property type="project" value="TreeGrafter"/>
</dbReference>
<feature type="domain" description="AB hydrolase-1" evidence="1">
    <location>
        <begin position="24"/>
        <end position="275"/>
    </location>
</feature>
<organism evidence="2 3">
    <name type="scientific">Saccharopolyspora elongata</name>
    <dbReference type="NCBI Taxonomy" id="2530387"/>
    <lineage>
        <taxon>Bacteria</taxon>
        <taxon>Bacillati</taxon>
        <taxon>Actinomycetota</taxon>
        <taxon>Actinomycetes</taxon>
        <taxon>Pseudonocardiales</taxon>
        <taxon>Pseudonocardiaceae</taxon>
        <taxon>Saccharopolyspora</taxon>
    </lineage>
</organism>
<dbReference type="GO" id="GO:0004806">
    <property type="term" value="F:triacylglycerol lipase activity"/>
    <property type="evidence" value="ECO:0007669"/>
    <property type="project" value="TreeGrafter"/>
</dbReference>
<dbReference type="Proteomes" id="UP000294947">
    <property type="component" value="Unassembled WGS sequence"/>
</dbReference>
<dbReference type="Gene3D" id="3.40.50.1820">
    <property type="entry name" value="alpha/beta hydrolase"/>
    <property type="match status" value="1"/>
</dbReference>
<dbReference type="PANTHER" id="PTHR43433:SF5">
    <property type="entry name" value="AB HYDROLASE-1 DOMAIN-CONTAINING PROTEIN"/>
    <property type="match status" value="1"/>
</dbReference>
<gene>
    <name evidence="2" type="ORF">E1288_03635</name>
</gene>
<dbReference type="AlphaFoldDB" id="A0A4R4ZE38"/>
<evidence type="ECO:0000313" key="2">
    <source>
        <dbReference type="EMBL" id="TDD55549.1"/>
    </source>
</evidence>
<evidence type="ECO:0000259" key="1">
    <source>
        <dbReference type="Pfam" id="PF00561"/>
    </source>
</evidence>
<name>A0A4R4ZE38_9PSEU</name>
<proteinExistence type="predicted"/>
<dbReference type="RefSeq" id="WP_132480668.1">
    <property type="nucleotide sequence ID" value="NZ_SMKW01000003.1"/>
</dbReference>
<dbReference type="InterPro" id="IPR029058">
    <property type="entry name" value="AB_hydrolase_fold"/>
</dbReference>
<dbReference type="SUPFAM" id="SSF53474">
    <property type="entry name" value="alpha/beta-Hydrolases"/>
    <property type="match status" value="1"/>
</dbReference>
<accession>A0A4R4ZE38</accession>
<dbReference type="InterPro" id="IPR000073">
    <property type="entry name" value="AB_hydrolase_1"/>
</dbReference>
<keyword evidence="3" id="KW-1185">Reference proteome</keyword>
<evidence type="ECO:0000313" key="3">
    <source>
        <dbReference type="Proteomes" id="UP000294947"/>
    </source>
</evidence>
<comment type="caution">
    <text evidence="2">The sequence shown here is derived from an EMBL/GenBank/DDBJ whole genome shotgun (WGS) entry which is preliminary data.</text>
</comment>